<organism evidence="4 5">
    <name type="scientific">Dongia sedimenti</name>
    <dbReference type="NCBI Taxonomy" id="3064282"/>
    <lineage>
        <taxon>Bacteria</taxon>
        <taxon>Pseudomonadati</taxon>
        <taxon>Pseudomonadota</taxon>
        <taxon>Alphaproteobacteria</taxon>
        <taxon>Rhodospirillales</taxon>
        <taxon>Dongiaceae</taxon>
        <taxon>Dongia</taxon>
    </lineage>
</organism>
<name>A0ABU0YFY9_9PROT</name>
<dbReference type="PANTHER" id="PTHR21043">
    <property type="entry name" value="IOJAP SUPERFAMILY ORTHOLOG"/>
    <property type="match status" value="1"/>
</dbReference>
<comment type="caution">
    <text evidence="4">The sequence shown here is derived from an EMBL/GenBank/DDBJ whole genome shotgun (WGS) entry which is preliminary data.</text>
</comment>
<dbReference type="InterPro" id="IPR004394">
    <property type="entry name" value="Iojap/RsfS/C7orf30"/>
</dbReference>
<evidence type="ECO:0000313" key="4">
    <source>
        <dbReference type="EMBL" id="MDQ7246636.1"/>
    </source>
</evidence>
<dbReference type="HAMAP" id="MF_01477">
    <property type="entry name" value="Iojap_RsfS"/>
    <property type="match status" value="1"/>
</dbReference>
<gene>
    <name evidence="2 4" type="primary">rsfS</name>
    <name evidence="4" type="ORF">Q8A70_03120</name>
</gene>
<evidence type="ECO:0000256" key="1">
    <source>
        <dbReference type="ARBA" id="ARBA00010574"/>
    </source>
</evidence>
<keyword evidence="2" id="KW-0810">Translation regulation</keyword>
<protein>
    <recommendedName>
        <fullName evidence="2">Ribosomal silencing factor RsfS</fullName>
    </recommendedName>
</protein>
<dbReference type="EMBL" id="JAUYVI010000001">
    <property type="protein sequence ID" value="MDQ7246636.1"/>
    <property type="molecule type" value="Genomic_DNA"/>
</dbReference>
<evidence type="ECO:0000313" key="5">
    <source>
        <dbReference type="Proteomes" id="UP001230156"/>
    </source>
</evidence>
<feature type="region of interest" description="Disordered" evidence="3">
    <location>
        <begin position="1"/>
        <end position="21"/>
    </location>
</feature>
<proteinExistence type="inferred from homology"/>
<dbReference type="SUPFAM" id="SSF81301">
    <property type="entry name" value="Nucleotidyltransferase"/>
    <property type="match status" value="1"/>
</dbReference>
<dbReference type="NCBIfam" id="TIGR00090">
    <property type="entry name" value="rsfS_iojap_ybeB"/>
    <property type="match status" value="1"/>
</dbReference>
<evidence type="ECO:0000256" key="2">
    <source>
        <dbReference type="HAMAP-Rule" id="MF_01477"/>
    </source>
</evidence>
<sequence length="140" mass="15422">MKAITQKKPAVRKRAAAKSSADRKAGDLLKIVEKSLDADKAEDIISIDLAGKSSIADYMVIATGRSNRQLASMAQHLDEKLTKTGIKKVSIEGLTQGEWVLLDGGDVIVHLFKPDTRRFYNLEKMWGVELPEPERMTAVG</sequence>
<dbReference type="Gene3D" id="3.30.460.10">
    <property type="entry name" value="Beta Polymerase, domain 2"/>
    <property type="match status" value="1"/>
</dbReference>
<keyword evidence="2" id="KW-0963">Cytoplasm</keyword>
<comment type="similarity">
    <text evidence="1 2">Belongs to the Iojap/RsfS family.</text>
</comment>
<accession>A0ABU0YFY9</accession>
<keyword evidence="5" id="KW-1185">Reference proteome</keyword>
<dbReference type="Pfam" id="PF02410">
    <property type="entry name" value="RsfS"/>
    <property type="match status" value="1"/>
</dbReference>
<reference evidence="5" key="1">
    <citation type="submission" date="2023-08" db="EMBL/GenBank/DDBJ databases">
        <title>Rhodospirillaceae gen. nov., a novel taxon isolated from the Yangtze River Yuezi River estuary sludge.</title>
        <authorList>
            <person name="Ruan L."/>
        </authorList>
    </citation>
    <scope>NUCLEOTIDE SEQUENCE [LARGE SCALE GENOMIC DNA]</scope>
    <source>
        <strain evidence="5">R-7</strain>
    </source>
</reference>
<dbReference type="PANTHER" id="PTHR21043:SF0">
    <property type="entry name" value="MITOCHONDRIAL ASSEMBLY OF RIBOSOMAL LARGE SUBUNIT PROTEIN 1"/>
    <property type="match status" value="1"/>
</dbReference>
<comment type="subcellular location">
    <subcellularLocation>
        <location evidence="2">Cytoplasm</location>
    </subcellularLocation>
</comment>
<dbReference type="Proteomes" id="UP001230156">
    <property type="component" value="Unassembled WGS sequence"/>
</dbReference>
<evidence type="ECO:0000256" key="3">
    <source>
        <dbReference type="SAM" id="MobiDB-lite"/>
    </source>
</evidence>
<dbReference type="InterPro" id="IPR043519">
    <property type="entry name" value="NT_sf"/>
</dbReference>
<keyword evidence="2" id="KW-0678">Repressor</keyword>
<dbReference type="RefSeq" id="WP_379954026.1">
    <property type="nucleotide sequence ID" value="NZ_JAUYVI010000001.1"/>
</dbReference>
<comment type="subunit">
    <text evidence="2">Interacts with ribosomal protein uL14 (rplN).</text>
</comment>
<comment type="function">
    <text evidence="2">Functions as a ribosomal silencing factor. Interacts with ribosomal protein uL14 (rplN), blocking formation of intersubunit bridge B8. Prevents association of the 30S and 50S ribosomal subunits and the formation of functional ribosomes, thus repressing translation.</text>
</comment>